<dbReference type="EMBL" id="KL584777">
    <property type="protein sequence ID" value="KEQ91564.1"/>
    <property type="molecule type" value="Genomic_DNA"/>
</dbReference>
<name>A0A074Y6I4_AURSE</name>
<gene>
    <name evidence="1" type="ORF">AUEXF2481DRAFT_8433</name>
</gene>
<sequence>MAEPAPSLGYGNKTGKELTLDQYLNFLSTPADFGDVIPTILVVHARGTKGDDEERLKDLGVDIDATFMHVVDTQTFASARLRRPGGGELATKPNSRPLHHCGVDDAFVTGTRHANMVLDRATELGLDLNNGPRVQILNLDFEGGNGPTTEIGTASMMSTVLHGLLEHATVTRNRIVAKSLVTSHIIIAEVRDRHPSRDTQARMYINSNEAGYYPRFNARTGPSGIKKVLQHYEGSEYLMSPDSRILPSKQAMEEFYKLFPPPPTKAQLTTTNYTLPIG</sequence>
<proteinExistence type="predicted"/>
<dbReference type="AlphaFoldDB" id="A0A074Y6I4"/>
<keyword evidence="2" id="KW-1185">Reference proteome</keyword>
<organism evidence="1 2">
    <name type="scientific">Aureobasidium subglaciale (strain EXF-2481)</name>
    <name type="common">Aureobasidium pullulans var. subglaciale</name>
    <dbReference type="NCBI Taxonomy" id="1043005"/>
    <lineage>
        <taxon>Eukaryota</taxon>
        <taxon>Fungi</taxon>
        <taxon>Dikarya</taxon>
        <taxon>Ascomycota</taxon>
        <taxon>Pezizomycotina</taxon>
        <taxon>Dothideomycetes</taxon>
        <taxon>Dothideomycetidae</taxon>
        <taxon>Dothideales</taxon>
        <taxon>Saccotheciaceae</taxon>
        <taxon>Aureobasidium</taxon>
    </lineage>
</organism>
<reference evidence="1 2" key="1">
    <citation type="journal article" date="2014" name="BMC Genomics">
        <title>Genome sequencing of four Aureobasidium pullulans varieties: biotechnological potential, stress tolerance, and description of new species.</title>
        <authorList>
            <person name="Gostin Ar C."/>
            <person name="Ohm R.A."/>
            <person name="Kogej T."/>
            <person name="Sonjak S."/>
            <person name="Turk M."/>
            <person name="Zajc J."/>
            <person name="Zalar P."/>
            <person name="Grube M."/>
            <person name="Sun H."/>
            <person name="Han J."/>
            <person name="Sharma A."/>
            <person name="Chiniquy J."/>
            <person name="Ngan C.Y."/>
            <person name="Lipzen A."/>
            <person name="Barry K."/>
            <person name="Grigoriev I.V."/>
            <person name="Gunde-Cimerman N."/>
        </authorList>
    </citation>
    <scope>NUCLEOTIDE SEQUENCE [LARGE SCALE GENOMIC DNA]</scope>
    <source>
        <strain evidence="1 2">EXF-2481</strain>
    </source>
</reference>
<dbReference type="OrthoDB" id="3915264at2759"/>
<dbReference type="RefSeq" id="XP_013340008.1">
    <property type="nucleotide sequence ID" value="XM_013484554.1"/>
</dbReference>
<evidence type="ECO:0000313" key="1">
    <source>
        <dbReference type="EMBL" id="KEQ91564.1"/>
    </source>
</evidence>
<dbReference type="Proteomes" id="UP000030641">
    <property type="component" value="Unassembled WGS sequence"/>
</dbReference>
<evidence type="ECO:0000313" key="2">
    <source>
        <dbReference type="Proteomes" id="UP000030641"/>
    </source>
</evidence>
<accession>A0A074Y6I4</accession>
<dbReference type="GeneID" id="25371808"/>
<dbReference type="InParanoid" id="A0A074Y6I4"/>
<dbReference type="HOGENOM" id="CLU_1001091_0_0_1"/>
<protein>
    <submittedName>
        <fullName evidence="1">Uncharacterized protein</fullName>
    </submittedName>
</protein>